<feature type="chain" id="PRO_5016785004" evidence="1">
    <location>
        <begin position="18"/>
        <end position="143"/>
    </location>
</feature>
<dbReference type="SUPFAM" id="SSF54427">
    <property type="entry name" value="NTF2-like"/>
    <property type="match status" value="1"/>
</dbReference>
<accession>A0A368EIT1</accession>
<comment type="caution">
    <text evidence="2">The sequence shown here is derived from an EMBL/GenBank/DDBJ whole genome shotgun (WGS) entry which is preliminary data.</text>
</comment>
<dbReference type="Proteomes" id="UP000252289">
    <property type="component" value="Unassembled WGS sequence"/>
</dbReference>
<feature type="signal peptide" evidence="1">
    <location>
        <begin position="1"/>
        <end position="17"/>
    </location>
</feature>
<proteinExistence type="predicted"/>
<name>A0A368EIT1_9PROT</name>
<evidence type="ECO:0000256" key="1">
    <source>
        <dbReference type="SAM" id="SignalP"/>
    </source>
</evidence>
<keyword evidence="1" id="KW-0732">Signal</keyword>
<dbReference type="InterPro" id="IPR032710">
    <property type="entry name" value="NTF2-like_dom_sf"/>
</dbReference>
<sequence length="143" mass="16438">MRFLGLIVFLFCFNVNAGELSAPQIAVEKYFEYFNNKDKNALDAALDKPFIFNIAGKVTRWDNYHEAVDFDGLEKSGWSYSRILKNELIYADDITAMVDVTFSRFNISNEPILKSEVVYFLVQRNGVWKIKSGFINENVSLGK</sequence>
<gene>
    <name evidence="2" type="ORF">DBW64_04090</name>
</gene>
<dbReference type="EMBL" id="QOQK01000018">
    <property type="protein sequence ID" value="RCL84230.1"/>
    <property type="molecule type" value="Genomic_DNA"/>
</dbReference>
<reference evidence="2 3" key="1">
    <citation type="journal article" date="2018" name="Microbiome">
        <title>Fine metagenomic profile of the Mediterranean stratified and mixed water columns revealed by assembly and recruitment.</title>
        <authorList>
            <person name="Haro-Moreno J.M."/>
            <person name="Lopez-Perez M."/>
            <person name="De La Torre J.R."/>
            <person name="Picazo A."/>
            <person name="Camacho A."/>
            <person name="Rodriguez-Valera F."/>
        </authorList>
    </citation>
    <scope>NUCLEOTIDE SEQUENCE [LARGE SCALE GENOMIC DNA]</scope>
    <source>
        <strain evidence="2">MED-G50</strain>
    </source>
</reference>
<organism evidence="2 3">
    <name type="scientific">PS1 clade bacterium</name>
    <dbReference type="NCBI Taxonomy" id="2175152"/>
    <lineage>
        <taxon>Bacteria</taxon>
        <taxon>Pseudomonadati</taxon>
        <taxon>Pseudomonadota</taxon>
        <taxon>Alphaproteobacteria</taxon>
        <taxon>PS1 clade</taxon>
    </lineage>
</organism>
<protein>
    <submittedName>
        <fullName evidence="2">Nuclear transport factor 2 family protein</fullName>
    </submittedName>
</protein>
<evidence type="ECO:0000313" key="3">
    <source>
        <dbReference type="Proteomes" id="UP000252289"/>
    </source>
</evidence>
<dbReference type="AlphaFoldDB" id="A0A368EIT1"/>
<evidence type="ECO:0000313" key="2">
    <source>
        <dbReference type="EMBL" id="RCL84230.1"/>
    </source>
</evidence>